<dbReference type="Proteomes" id="UP000028839">
    <property type="component" value="Unassembled WGS sequence"/>
</dbReference>
<evidence type="ECO:0000256" key="6">
    <source>
        <dbReference type="ARBA" id="ARBA00022840"/>
    </source>
</evidence>
<dbReference type="FunFam" id="3.40.50.620:FF:000013">
    <property type="entry name" value="Pantothenate synthetase"/>
    <property type="match status" value="1"/>
</dbReference>
<organism evidence="9 10">
    <name type="scientific">Nitrosococcus oceani C-27</name>
    <dbReference type="NCBI Taxonomy" id="314279"/>
    <lineage>
        <taxon>Bacteria</taxon>
        <taxon>Pseudomonadati</taxon>
        <taxon>Pseudomonadota</taxon>
        <taxon>Gammaproteobacteria</taxon>
        <taxon>Chromatiales</taxon>
        <taxon>Chromatiaceae</taxon>
        <taxon>Nitrosococcus</taxon>
    </lineage>
</organism>
<dbReference type="GO" id="GO:0015940">
    <property type="term" value="P:pantothenate biosynthetic process"/>
    <property type="evidence" value="ECO:0007669"/>
    <property type="project" value="UniProtKB-UniRule"/>
</dbReference>
<gene>
    <name evidence="8" type="primary">panC</name>
    <name evidence="9" type="ORF">IB75_04475</name>
</gene>
<evidence type="ECO:0000256" key="5">
    <source>
        <dbReference type="ARBA" id="ARBA00022741"/>
    </source>
</evidence>
<dbReference type="SMR" id="A0A0E2Z910"/>
<comment type="subcellular location">
    <subcellularLocation>
        <location evidence="8">Cytoplasm</location>
    </subcellularLocation>
</comment>
<protein>
    <recommendedName>
        <fullName evidence="8">Pantothenate synthetase</fullName>
        <shortName evidence="8">PS</shortName>
        <ecNumber evidence="8">6.3.2.1</ecNumber>
    </recommendedName>
    <alternativeName>
        <fullName evidence="8">Pantoate--beta-alanine ligase</fullName>
    </alternativeName>
    <alternativeName>
        <fullName evidence="8">Pantoate-activating enzyme</fullName>
    </alternativeName>
</protein>
<dbReference type="UniPathway" id="UPA00028">
    <property type="reaction ID" value="UER00005"/>
</dbReference>
<dbReference type="EMBL" id="JPGN01000025">
    <property type="protein sequence ID" value="KFI20170.1"/>
    <property type="molecule type" value="Genomic_DNA"/>
</dbReference>
<evidence type="ECO:0000313" key="10">
    <source>
        <dbReference type="Proteomes" id="UP000028839"/>
    </source>
</evidence>
<dbReference type="AlphaFoldDB" id="A0A0E2Z910"/>
<feature type="binding site" evidence="8">
    <location>
        <position position="61"/>
    </location>
    <ligand>
        <name>(R)-pantoate</name>
        <dbReference type="ChEBI" id="CHEBI:15980"/>
    </ligand>
</feature>
<keyword evidence="8" id="KW-0963">Cytoplasm</keyword>
<dbReference type="Gene3D" id="3.30.1300.10">
    <property type="entry name" value="Pantoate-beta-alanine ligase, C-terminal domain"/>
    <property type="match status" value="1"/>
</dbReference>
<keyword evidence="6 8" id="KW-0067">ATP-binding</keyword>
<keyword evidence="3 8" id="KW-0436">Ligase</keyword>
<dbReference type="InterPro" id="IPR014729">
    <property type="entry name" value="Rossmann-like_a/b/a_fold"/>
</dbReference>
<keyword evidence="5 8" id="KW-0547">Nucleotide-binding</keyword>
<dbReference type="PANTHER" id="PTHR21299">
    <property type="entry name" value="CYTIDYLATE KINASE/PANTOATE-BETA-ALANINE LIGASE"/>
    <property type="match status" value="1"/>
</dbReference>
<accession>A0A0E2Z910</accession>
<feature type="binding site" evidence="8">
    <location>
        <position position="155"/>
    </location>
    <ligand>
        <name>(R)-pantoate</name>
        <dbReference type="ChEBI" id="CHEBI:15980"/>
    </ligand>
</feature>
<feature type="binding site" evidence="8">
    <location>
        <begin position="186"/>
        <end position="189"/>
    </location>
    <ligand>
        <name>ATP</name>
        <dbReference type="ChEBI" id="CHEBI:30616"/>
    </ligand>
</feature>
<evidence type="ECO:0000256" key="1">
    <source>
        <dbReference type="ARBA" id="ARBA00004990"/>
    </source>
</evidence>
<dbReference type="HAMAP" id="MF_00158">
    <property type="entry name" value="PanC"/>
    <property type="match status" value="1"/>
</dbReference>
<feature type="binding site" evidence="8">
    <location>
        <position position="61"/>
    </location>
    <ligand>
        <name>beta-alanine</name>
        <dbReference type="ChEBI" id="CHEBI:57966"/>
    </ligand>
</feature>
<sequence length="286" mass="32167">MRVLRTVAAVRSAVEGWRASHERVALVPTMGNLHRGHLALVERAAQLADRVIVSIFVNPLQFNDRDDYSRYPRTFEKDQQYLDEYGVAVVFAPSLEDIYPQRLENVTHVEVPGLSDILEGASRLGHFRGVTTVVAVLFNIIQPQVAVFGEKDYQQLLIIRRMVADLLMPVEVESIATVRDKDGLALSSRNSYLTKEERARAPILFGALSHAAETIKEGWRNFSILEEEGRQRLVTAGFCPDYFHIRRAEDLAEPGGRENNLVVLAAAYLGKARLIDNMQVQLKSVD</sequence>
<evidence type="ECO:0000256" key="3">
    <source>
        <dbReference type="ARBA" id="ARBA00022598"/>
    </source>
</evidence>
<feature type="binding site" evidence="8">
    <location>
        <position position="178"/>
    </location>
    <ligand>
        <name>ATP</name>
        <dbReference type="ChEBI" id="CHEBI:30616"/>
    </ligand>
</feature>
<dbReference type="Gene3D" id="3.40.50.620">
    <property type="entry name" value="HUPs"/>
    <property type="match status" value="1"/>
</dbReference>
<comment type="catalytic activity">
    <reaction evidence="7 8">
        <text>(R)-pantoate + beta-alanine + ATP = (R)-pantothenate + AMP + diphosphate + H(+)</text>
        <dbReference type="Rhea" id="RHEA:10912"/>
        <dbReference type="ChEBI" id="CHEBI:15378"/>
        <dbReference type="ChEBI" id="CHEBI:15980"/>
        <dbReference type="ChEBI" id="CHEBI:29032"/>
        <dbReference type="ChEBI" id="CHEBI:30616"/>
        <dbReference type="ChEBI" id="CHEBI:33019"/>
        <dbReference type="ChEBI" id="CHEBI:57966"/>
        <dbReference type="ChEBI" id="CHEBI:456215"/>
        <dbReference type="EC" id="6.3.2.1"/>
    </reaction>
</comment>
<evidence type="ECO:0000256" key="8">
    <source>
        <dbReference type="HAMAP-Rule" id="MF_00158"/>
    </source>
</evidence>
<proteinExistence type="inferred from homology"/>
<feature type="binding site" evidence="8">
    <location>
        <begin position="149"/>
        <end position="152"/>
    </location>
    <ligand>
        <name>ATP</name>
        <dbReference type="ChEBI" id="CHEBI:30616"/>
    </ligand>
</feature>
<dbReference type="InterPro" id="IPR004821">
    <property type="entry name" value="Cyt_trans-like"/>
</dbReference>
<comment type="miscellaneous">
    <text evidence="8">The reaction proceeds by a bi uni uni bi ping pong mechanism.</text>
</comment>
<evidence type="ECO:0000256" key="2">
    <source>
        <dbReference type="ARBA" id="ARBA00009256"/>
    </source>
</evidence>
<dbReference type="InterPro" id="IPR003721">
    <property type="entry name" value="Pantoate_ligase"/>
</dbReference>
<dbReference type="GO" id="GO:0005829">
    <property type="term" value="C:cytosol"/>
    <property type="evidence" value="ECO:0007669"/>
    <property type="project" value="TreeGrafter"/>
</dbReference>
<dbReference type="EC" id="6.3.2.1" evidence="8"/>
<keyword evidence="4 8" id="KW-0566">Pantothenate biosynthesis</keyword>
<name>A0A0E2Z910_9GAMM</name>
<dbReference type="HOGENOM" id="CLU_047148_0_0_6"/>
<dbReference type="PANTHER" id="PTHR21299:SF1">
    <property type="entry name" value="PANTOATE--BETA-ALANINE LIGASE"/>
    <property type="match status" value="1"/>
</dbReference>
<reference evidence="9 10" key="1">
    <citation type="submission" date="2014-07" db="EMBL/GenBank/DDBJ databases">
        <title>Comparative analysis of Nitrosococcus oceani genome inventories of strains from Pacific and Atlantic gyres.</title>
        <authorList>
            <person name="Lim C.K."/>
            <person name="Wang L."/>
            <person name="Sayavedra-Soto L.A."/>
            <person name="Klotz M.G."/>
        </authorList>
    </citation>
    <scope>NUCLEOTIDE SEQUENCE [LARGE SCALE GENOMIC DNA]</scope>
    <source>
        <strain evidence="9 10">C-27</strain>
    </source>
</reference>
<dbReference type="NCBIfam" id="TIGR00125">
    <property type="entry name" value="cyt_tran_rel"/>
    <property type="match status" value="1"/>
</dbReference>
<feature type="binding site" evidence="8">
    <location>
        <begin position="30"/>
        <end position="37"/>
    </location>
    <ligand>
        <name>ATP</name>
        <dbReference type="ChEBI" id="CHEBI:30616"/>
    </ligand>
</feature>
<comment type="subunit">
    <text evidence="8">Homodimer.</text>
</comment>
<dbReference type="CDD" id="cd00560">
    <property type="entry name" value="PanC"/>
    <property type="match status" value="1"/>
</dbReference>
<dbReference type="OrthoDB" id="9773087at2"/>
<feature type="active site" description="Proton donor" evidence="8">
    <location>
        <position position="37"/>
    </location>
</feature>
<dbReference type="GO" id="GO:0004592">
    <property type="term" value="F:pantoate-beta-alanine ligase activity"/>
    <property type="evidence" value="ECO:0007669"/>
    <property type="project" value="UniProtKB-UniRule"/>
</dbReference>
<dbReference type="NCBIfam" id="TIGR00018">
    <property type="entry name" value="panC"/>
    <property type="match status" value="1"/>
</dbReference>
<dbReference type="InterPro" id="IPR042176">
    <property type="entry name" value="Pantoate_ligase_C"/>
</dbReference>
<evidence type="ECO:0000256" key="4">
    <source>
        <dbReference type="ARBA" id="ARBA00022655"/>
    </source>
</evidence>
<dbReference type="GO" id="GO:0005524">
    <property type="term" value="F:ATP binding"/>
    <property type="evidence" value="ECO:0007669"/>
    <property type="project" value="UniProtKB-KW"/>
</dbReference>
<comment type="pathway">
    <text evidence="1 8">Cofactor biosynthesis; (R)-pantothenate biosynthesis; (R)-pantothenate from (R)-pantoate and beta-alanine: step 1/1.</text>
</comment>
<comment type="similarity">
    <text evidence="2 8">Belongs to the pantothenate synthetase family.</text>
</comment>
<dbReference type="Pfam" id="PF02569">
    <property type="entry name" value="Pantoate_ligase"/>
    <property type="match status" value="1"/>
</dbReference>
<evidence type="ECO:0000313" key="9">
    <source>
        <dbReference type="EMBL" id="KFI20170.1"/>
    </source>
</evidence>
<evidence type="ECO:0000256" key="7">
    <source>
        <dbReference type="ARBA" id="ARBA00048258"/>
    </source>
</evidence>
<comment type="caution">
    <text evidence="9">The sequence shown here is derived from an EMBL/GenBank/DDBJ whole genome shotgun (WGS) entry which is preliminary data.</text>
</comment>
<comment type="function">
    <text evidence="8">Catalyzes the condensation of pantoate with beta-alanine in an ATP-dependent reaction via a pantoyl-adenylate intermediate.</text>
</comment>
<dbReference type="SUPFAM" id="SSF52374">
    <property type="entry name" value="Nucleotidylyl transferase"/>
    <property type="match status" value="1"/>
</dbReference>